<keyword evidence="1" id="KW-0812">Transmembrane</keyword>
<evidence type="ECO:0000313" key="4">
    <source>
        <dbReference type="Proteomes" id="UP000239907"/>
    </source>
</evidence>
<dbReference type="InterPro" id="IPR014263">
    <property type="entry name" value="Methanolan_biosynth_EpsI"/>
</dbReference>
<name>A0A2S7U103_9BACT</name>
<dbReference type="EMBL" id="MQWA01000001">
    <property type="protein sequence ID" value="PQJ28074.1"/>
    <property type="molecule type" value="Genomic_DNA"/>
</dbReference>
<keyword evidence="1" id="KW-1133">Transmembrane helix</keyword>
<proteinExistence type="predicted"/>
<reference evidence="3 4" key="1">
    <citation type="submission" date="2016-12" db="EMBL/GenBank/DDBJ databases">
        <title>Study of bacterial adaptation to deep sea.</title>
        <authorList>
            <person name="Song J."/>
            <person name="Yoshizawa S."/>
            <person name="Kogure K."/>
        </authorList>
    </citation>
    <scope>NUCLEOTIDE SEQUENCE [LARGE SCALE GENOMIC DNA]</scope>
    <source>
        <strain evidence="3 4">SAORIC-165</strain>
    </source>
</reference>
<protein>
    <recommendedName>
        <fullName evidence="2">Methanolan biosynthesis EpsI domain-containing protein</fullName>
    </recommendedName>
</protein>
<dbReference type="AlphaFoldDB" id="A0A2S7U103"/>
<keyword evidence="1" id="KW-0472">Membrane</keyword>
<feature type="transmembrane region" description="Helical" evidence="1">
    <location>
        <begin position="12"/>
        <end position="29"/>
    </location>
</feature>
<dbReference type="Pfam" id="PF11984">
    <property type="entry name" value="DUF3485"/>
    <property type="match status" value="1"/>
</dbReference>
<evidence type="ECO:0000313" key="3">
    <source>
        <dbReference type="EMBL" id="PQJ28074.1"/>
    </source>
</evidence>
<keyword evidence="4" id="KW-1185">Reference proteome</keyword>
<accession>A0A2S7U103</accession>
<dbReference type="OrthoDB" id="9769061at2"/>
<evidence type="ECO:0000256" key="1">
    <source>
        <dbReference type="SAM" id="Phobius"/>
    </source>
</evidence>
<dbReference type="Proteomes" id="UP000239907">
    <property type="component" value="Unassembled WGS sequence"/>
</dbReference>
<evidence type="ECO:0000259" key="2">
    <source>
        <dbReference type="Pfam" id="PF11984"/>
    </source>
</evidence>
<sequence>MQDLKKMTKRLWILLGVLTLGFSMIWLLPRQKEMVVSRLSKDLPETIAGWQSKKQQVSDEEKKVLADDTEFSRRSYYNPALPGFGGVEVSVVFSGKDINNSLHRPEVCLRAQGWNFVRERSLVIPGILAGGEDLAVREIACIRPRVKHEGVEPPKNKDGDPVYDMRIQYYTFFGAEKIVSGHYDRTFADIEARLIHGYDQQWAYATFSVGVTSVYRDQGFNIPDDQVYDEEQSIQMMQELMKKLLPKVVAGRSNE</sequence>
<organism evidence="3 4">
    <name type="scientific">Rubritalea profundi</name>
    <dbReference type="NCBI Taxonomy" id="1658618"/>
    <lineage>
        <taxon>Bacteria</taxon>
        <taxon>Pseudomonadati</taxon>
        <taxon>Verrucomicrobiota</taxon>
        <taxon>Verrucomicrobiia</taxon>
        <taxon>Verrucomicrobiales</taxon>
        <taxon>Rubritaleaceae</taxon>
        <taxon>Rubritalea</taxon>
    </lineage>
</organism>
<gene>
    <name evidence="3" type="ORF">BSZ32_05860</name>
</gene>
<feature type="domain" description="Methanolan biosynthesis EpsI" evidence="2">
    <location>
        <begin position="13"/>
        <end position="140"/>
    </location>
</feature>
<comment type="caution">
    <text evidence="3">The sequence shown here is derived from an EMBL/GenBank/DDBJ whole genome shotgun (WGS) entry which is preliminary data.</text>
</comment>